<evidence type="ECO:0000313" key="8">
    <source>
        <dbReference type="EMBL" id="TCK46300.1"/>
    </source>
</evidence>
<feature type="domain" description="Glucan biosynthesis periplasmic MdoG C-terminal" evidence="7">
    <location>
        <begin position="58"/>
        <end position="532"/>
    </location>
</feature>
<organism evidence="8 9">
    <name type="scientific">Celerinatantimonas diazotrophica</name>
    <dbReference type="NCBI Taxonomy" id="412034"/>
    <lineage>
        <taxon>Bacteria</taxon>
        <taxon>Pseudomonadati</taxon>
        <taxon>Pseudomonadota</taxon>
        <taxon>Gammaproteobacteria</taxon>
        <taxon>Celerinatantimonadaceae</taxon>
        <taxon>Celerinatantimonas</taxon>
    </lineage>
</organism>
<dbReference type="GO" id="GO:0030288">
    <property type="term" value="C:outer membrane-bounded periplasmic space"/>
    <property type="evidence" value="ECO:0007669"/>
    <property type="project" value="TreeGrafter"/>
</dbReference>
<dbReference type="EMBL" id="SMGD01000019">
    <property type="protein sequence ID" value="TCK46300.1"/>
    <property type="molecule type" value="Genomic_DNA"/>
</dbReference>
<sequence length="535" mass="59910">MKKTQKHQMGNLWQKTQQIVVAFSLVSVTASYAYADDTMNGDQPPQPYVQYTKSGPYDRNQVIQIAKKLSHSPYQAPREPLPKKLVDMSLADYQNILFQPAQAIWGKDNLPFKMQLLMRGSYFKMPVEIAKVDGDQAQHIAFSPKYFTNTAGQALPLPEQDIGFSGLSLYYHLNQPETYNKVMQFQGASYFKAIGKGESWGASARGLAIDTADPKGEEIPVFRAFWVEKPSASSNSIVVNALLDSPSVTGAYRFTIRPNDDTVVDVEASLFPRKDIRKVGLAPMNSMYMFSTNDRQNIDDYRPEVHNSDGLLMVNGKGERLWRPLNNPKTLQMSSFVDEAPIGFGLMQRDRKFSDYQDLKANFQDRPSLWVEPIGNWGKGSVTLIEIPSDSEIHNNIVAYWQPKDPLKAGSEYDFSYRLHWGQSPHPPSNTTYIVSGTYSGQAPGSSDANKRIFVIDYSGAKGKSVVNAPMPTVNVTASAGKVSNVSLVKNPHNPGYRVRFILDADGQKSSELRAELTFSDNRKAETWLDRWTAN</sequence>
<accession>A0A4R1J780</accession>
<name>A0A4R1J780_9GAMM</name>
<evidence type="ECO:0000256" key="1">
    <source>
        <dbReference type="ARBA" id="ARBA00004418"/>
    </source>
</evidence>
<dbReference type="PANTHER" id="PTHR30504">
    <property type="entry name" value="GLUCANS BIOSYNTHESIS PROTEIN"/>
    <property type="match status" value="1"/>
</dbReference>
<evidence type="ECO:0000256" key="2">
    <source>
        <dbReference type="ARBA" id="ARBA00005001"/>
    </source>
</evidence>
<evidence type="ECO:0000313" key="9">
    <source>
        <dbReference type="Proteomes" id="UP000295565"/>
    </source>
</evidence>
<dbReference type="InterPro" id="IPR014438">
    <property type="entry name" value="Glucan_biosyn_MdoG/MdoD"/>
</dbReference>
<dbReference type="SUPFAM" id="SSF74650">
    <property type="entry name" value="Galactose mutarotase-like"/>
    <property type="match status" value="1"/>
</dbReference>
<dbReference type="Gene3D" id="2.60.40.10">
    <property type="entry name" value="Immunoglobulins"/>
    <property type="match status" value="1"/>
</dbReference>
<comment type="pathway">
    <text evidence="2">Glycan metabolism; osmoregulated periplasmic glucan (OPG) biosynthesis.</text>
</comment>
<keyword evidence="5" id="KW-0574">Periplasm</keyword>
<reference evidence="8 9" key="1">
    <citation type="submission" date="2019-03" db="EMBL/GenBank/DDBJ databases">
        <title>Genomic Encyclopedia of Type Strains, Phase IV (KMG-IV): sequencing the most valuable type-strain genomes for metagenomic binning, comparative biology and taxonomic classification.</title>
        <authorList>
            <person name="Goeker M."/>
        </authorList>
    </citation>
    <scope>NUCLEOTIDE SEQUENCE [LARGE SCALE GENOMIC DNA]</scope>
    <source>
        <strain evidence="8 9">DSM 18577</strain>
    </source>
</reference>
<feature type="chain" id="PRO_5020710394" evidence="6">
    <location>
        <begin position="36"/>
        <end position="535"/>
    </location>
</feature>
<dbReference type="AlphaFoldDB" id="A0A4R1J780"/>
<dbReference type="SUPFAM" id="SSF81296">
    <property type="entry name" value="E set domains"/>
    <property type="match status" value="1"/>
</dbReference>
<dbReference type="InterPro" id="IPR011013">
    <property type="entry name" value="Gal_mutarotase_sf_dom"/>
</dbReference>
<protein>
    <submittedName>
        <fullName evidence="8">Glucans biosynthesis protein</fullName>
    </submittedName>
</protein>
<dbReference type="PIRSF" id="PIRSF006281">
    <property type="entry name" value="MdoG"/>
    <property type="match status" value="1"/>
</dbReference>
<evidence type="ECO:0000256" key="4">
    <source>
        <dbReference type="ARBA" id="ARBA00022729"/>
    </source>
</evidence>
<gene>
    <name evidence="8" type="ORF">EV690_3576</name>
</gene>
<dbReference type="RefSeq" id="WP_224054968.1">
    <property type="nucleotide sequence ID" value="NZ_OU594967.1"/>
</dbReference>
<evidence type="ECO:0000259" key="7">
    <source>
        <dbReference type="Pfam" id="PF04349"/>
    </source>
</evidence>
<comment type="subcellular location">
    <subcellularLocation>
        <location evidence="1">Periplasm</location>
    </subcellularLocation>
</comment>
<dbReference type="InterPro" id="IPR014756">
    <property type="entry name" value="Ig_E-set"/>
</dbReference>
<evidence type="ECO:0000256" key="3">
    <source>
        <dbReference type="ARBA" id="ARBA00009284"/>
    </source>
</evidence>
<dbReference type="InterPro" id="IPR007444">
    <property type="entry name" value="Glucan_biosyn_MdoG_C"/>
</dbReference>
<dbReference type="PANTHER" id="PTHR30504:SF2">
    <property type="entry name" value="GLUCANS BIOSYNTHESIS PROTEIN G"/>
    <property type="match status" value="1"/>
</dbReference>
<dbReference type="GO" id="GO:0003824">
    <property type="term" value="F:catalytic activity"/>
    <property type="evidence" value="ECO:0007669"/>
    <property type="project" value="InterPro"/>
</dbReference>
<keyword evidence="4 6" id="KW-0732">Signal</keyword>
<dbReference type="Pfam" id="PF04349">
    <property type="entry name" value="MdoG"/>
    <property type="match status" value="1"/>
</dbReference>
<dbReference type="InterPro" id="IPR013783">
    <property type="entry name" value="Ig-like_fold"/>
</dbReference>
<dbReference type="Gene3D" id="2.70.98.10">
    <property type="match status" value="1"/>
</dbReference>
<dbReference type="GO" id="GO:0030246">
    <property type="term" value="F:carbohydrate binding"/>
    <property type="evidence" value="ECO:0007669"/>
    <property type="project" value="InterPro"/>
</dbReference>
<dbReference type="Proteomes" id="UP000295565">
    <property type="component" value="Unassembled WGS sequence"/>
</dbReference>
<dbReference type="InterPro" id="IPR014718">
    <property type="entry name" value="GH-type_carb-bd"/>
</dbReference>
<comment type="caution">
    <text evidence="8">The sequence shown here is derived from an EMBL/GenBank/DDBJ whole genome shotgun (WGS) entry which is preliminary data.</text>
</comment>
<feature type="signal peptide" evidence="6">
    <location>
        <begin position="1"/>
        <end position="35"/>
    </location>
</feature>
<comment type="similarity">
    <text evidence="3">Belongs to the OpgD/OpgG family.</text>
</comment>
<evidence type="ECO:0000256" key="5">
    <source>
        <dbReference type="ARBA" id="ARBA00022764"/>
    </source>
</evidence>
<keyword evidence="9" id="KW-1185">Reference proteome</keyword>
<evidence type="ECO:0000256" key="6">
    <source>
        <dbReference type="SAM" id="SignalP"/>
    </source>
</evidence>
<dbReference type="UniPathway" id="UPA00637"/>
<dbReference type="GO" id="GO:0051274">
    <property type="term" value="P:beta-glucan biosynthetic process"/>
    <property type="evidence" value="ECO:0007669"/>
    <property type="project" value="TreeGrafter"/>
</dbReference>
<dbReference type="FunFam" id="2.70.98.10:FF:000001">
    <property type="entry name" value="Glucans biosynthesis protein G"/>
    <property type="match status" value="1"/>
</dbReference>
<proteinExistence type="inferred from homology"/>